<dbReference type="GO" id="GO:0005886">
    <property type="term" value="C:plasma membrane"/>
    <property type="evidence" value="ECO:0007669"/>
    <property type="project" value="UniProtKB-SubCell"/>
</dbReference>
<dbReference type="NCBIfam" id="TIGR00711">
    <property type="entry name" value="efflux_EmrB"/>
    <property type="match status" value="1"/>
</dbReference>
<feature type="domain" description="Major facilitator superfamily (MFS) profile" evidence="9">
    <location>
        <begin position="28"/>
        <end position="521"/>
    </location>
</feature>
<evidence type="ECO:0000256" key="2">
    <source>
        <dbReference type="ARBA" id="ARBA00008537"/>
    </source>
</evidence>
<dbReference type="InterPro" id="IPR020846">
    <property type="entry name" value="MFS_dom"/>
</dbReference>
<gene>
    <name evidence="10" type="ORF">GA0111570_10942</name>
</gene>
<sequence length="529" mass="55870">MTTTPGDQGPGTSTLEDHGISGRDAWRALFALIIGFFMILIDTTIVSVAMPHIITGLDTTLNAAIWVTSAYLLAYAVPLLVTGRLGDRYGPKRLYLVGLVIFTLSSLACGLSGSAAQLITWRVVQGLGAALMSPQTMAVITRLFPPKERAQAMSLWGATAGVAMLVGPLLGGLLTDALGWEWIFFINVPIGVVGFVAAARVVPRLPVHAHTFDWIGVALSAVGTFLVVFGIQEGNTYAWGRMTDDLTVAGVHTGVPVSVWGLIIAGVAVLALFVVWQAQNDREPLVPLALFRDRNFSAANAAITVMGFCVVGTSFPLMLFYQEVKGLTPTQSALTLIPMAIFSGGLAPVVGKLQTRVNPKWLAMLGFALFSVSQVWAWSITHADTPVWMFLLPLGLLGISNGFIWGPVSMTATRNLPPHLAGAGSGIYNTTRQMGSVLGSASIAAMMSSRLQVEMTKAVDALPAAQRAHLPAGGPSEQFSGSLPPFLHDAFANAMGQSLLLGAAAVLVAIIAAAFFTKPPASHMHQRSS</sequence>
<keyword evidence="11" id="KW-1185">Reference proteome</keyword>
<evidence type="ECO:0000313" key="10">
    <source>
        <dbReference type="EMBL" id="SDB92590.1"/>
    </source>
</evidence>
<dbReference type="Pfam" id="PF07690">
    <property type="entry name" value="MFS_1"/>
    <property type="match status" value="1"/>
</dbReference>
<evidence type="ECO:0000256" key="8">
    <source>
        <dbReference type="SAM" id="Phobius"/>
    </source>
</evidence>
<dbReference type="RefSeq" id="WP_092612005.1">
    <property type="nucleotide sequence ID" value="NZ_FMYF01000009.1"/>
</dbReference>
<dbReference type="InterPro" id="IPR036259">
    <property type="entry name" value="MFS_trans_sf"/>
</dbReference>
<evidence type="ECO:0000256" key="5">
    <source>
        <dbReference type="ARBA" id="ARBA00022692"/>
    </source>
</evidence>
<feature type="transmembrane region" description="Helical" evidence="8">
    <location>
        <begin position="28"/>
        <end position="51"/>
    </location>
</feature>
<dbReference type="GO" id="GO:0022857">
    <property type="term" value="F:transmembrane transporter activity"/>
    <property type="evidence" value="ECO:0007669"/>
    <property type="project" value="InterPro"/>
</dbReference>
<organism evidence="10 11">
    <name type="scientific">Raineyella antarctica</name>
    <dbReference type="NCBI Taxonomy" id="1577474"/>
    <lineage>
        <taxon>Bacteria</taxon>
        <taxon>Bacillati</taxon>
        <taxon>Actinomycetota</taxon>
        <taxon>Actinomycetes</taxon>
        <taxon>Propionibacteriales</taxon>
        <taxon>Propionibacteriaceae</taxon>
        <taxon>Raineyella</taxon>
    </lineage>
</organism>
<keyword evidence="4" id="KW-1003">Cell membrane</keyword>
<dbReference type="PANTHER" id="PTHR42718">
    <property type="entry name" value="MAJOR FACILITATOR SUPERFAMILY MULTIDRUG TRANSPORTER MFSC"/>
    <property type="match status" value="1"/>
</dbReference>
<feature type="transmembrane region" description="Helical" evidence="8">
    <location>
        <begin position="214"/>
        <end position="231"/>
    </location>
</feature>
<dbReference type="SUPFAM" id="SSF103473">
    <property type="entry name" value="MFS general substrate transporter"/>
    <property type="match status" value="1"/>
</dbReference>
<evidence type="ECO:0000256" key="3">
    <source>
        <dbReference type="ARBA" id="ARBA00022448"/>
    </source>
</evidence>
<comment type="similarity">
    <text evidence="2">Belongs to the major facilitator superfamily. EmrB family.</text>
</comment>
<evidence type="ECO:0000259" key="9">
    <source>
        <dbReference type="PROSITE" id="PS50850"/>
    </source>
</evidence>
<dbReference type="OrthoDB" id="7375466at2"/>
<dbReference type="EMBL" id="FMYF01000009">
    <property type="protein sequence ID" value="SDB92590.1"/>
    <property type="molecule type" value="Genomic_DNA"/>
</dbReference>
<dbReference type="PRINTS" id="PR01036">
    <property type="entry name" value="TCRTETB"/>
</dbReference>
<evidence type="ECO:0000256" key="1">
    <source>
        <dbReference type="ARBA" id="ARBA00004651"/>
    </source>
</evidence>
<evidence type="ECO:0000313" key="11">
    <source>
        <dbReference type="Proteomes" id="UP000199086"/>
    </source>
</evidence>
<dbReference type="InterPro" id="IPR004638">
    <property type="entry name" value="EmrB-like"/>
</dbReference>
<accession>A0A1G6HEA7</accession>
<dbReference type="Gene3D" id="1.20.1720.10">
    <property type="entry name" value="Multidrug resistance protein D"/>
    <property type="match status" value="1"/>
</dbReference>
<name>A0A1G6HEA7_9ACTN</name>
<feature type="transmembrane region" description="Helical" evidence="8">
    <location>
        <begin position="362"/>
        <end position="381"/>
    </location>
</feature>
<feature type="transmembrane region" description="Helical" evidence="8">
    <location>
        <begin position="182"/>
        <end position="202"/>
    </location>
</feature>
<reference evidence="10 11" key="1">
    <citation type="submission" date="2016-06" db="EMBL/GenBank/DDBJ databases">
        <authorList>
            <person name="Olsen C.W."/>
            <person name="Carey S."/>
            <person name="Hinshaw L."/>
            <person name="Karasin A.I."/>
        </authorList>
    </citation>
    <scope>NUCLEOTIDE SEQUENCE [LARGE SCALE GENOMIC DNA]</scope>
    <source>
        <strain evidence="10 11">LZ-22</strain>
    </source>
</reference>
<dbReference type="AlphaFoldDB" id="A0A1G6HEA7"/>
<evidence type="ECO:0000256" key="4">
    <source>
        <dbReference type="ARBA" id="ARBA00022475"/>
    </source>
</evidence>
<protein>
    <submittedName>
        <fullName evidence="10">Drug resistance transporter, EmrB/QacA subfamily</fullName>
    </submittedName>
</protein>
<dbReference type="PROSITE" id="PS50850">
    <property type="entry name" value="MFS"/>
    <property type="match status" value="1"/>
</dbReference>
<keyword evidence="3" id="KW-0813">Transport</keyword>
<dbReference type="InterPro" id="IPR011701">
    <property type="entry name" value="MFS"/>
</dbReference>
<dbReference type="Gene3D" id="1.20.1250.20">
    <property type="entry name" value="MFS general substrate transporter like domains"/>
    <property type="match status" value="1"/>
</dbReference>
<dbReference type="FunFam" id="1.20.1720.10:FF:000021">
    <property type="entry name" value="Drug resistance transporter, EmrB/QacA subfamily"/>
    <property type="match status" value="1"/>
</dbReference>
<dbReference type="Proteomes" id="UP000199086">
    <property type="component" value="Unassembled WGS sequence"/>
</dbReference>
<proteinExistence type="inferred from homology"/>
<keyword evidence="5 8" id="KW-0812">Transmembrane</keyword>
<feature type="transmembrane region" description="Helical" evidence="8">
    <location>
        <begin position="251"/>
        <end position="276"/>
    </location>
</feature>
<feature type="transmembrane region" description="Helical" evidence="8">
    <location>
        <begin position="333"/>
        <end position="350"/>
    </location>
</feature>
<keyword evidence="6 8" id="KW-1133">Transmembrane helix</keyword>
<evidence type="ECO:0000256" key="6">
    <source>
        <dbReference type="ARBA" id="ARBA00022989"/>
    </source>
</evidence>
<feature type="transmembrane region" description="Helical" evidence="8">
    <location>
        <begin position="63"/>
        <end position="82"/>
    </location>
</feature>
<evidence type="ECO:0000256" key="7">
    <source>
        <dbReference type="ARBA" id="ARBA00023136"/>
    </source>
</evidence>
<feature type="transmembrane region" description="Helical" evidence="8">
    <location>
        <begin position="152"/>
        <end position="170"/>
    </location>
</feature>
<keyword evidence="7 8" id="KW-0472">Membrane</keyword>
<feature type="transmembrane region" description="Helical" evidence="8">
    <location>
        <begin position="387"/>
        <end position="406"/>
    </location>
</feature>
<dbReference type="PANTHER" id="PTHR42718:SF42">
    <property type="entry name" value="EXPORT PROTEIN"/>
    <property type="match status" value="1"/>
</dbReference>
<feature type="transmembrane region" description="Helical" evidence="8">
    <location>
        <begin position="297"/>
        <end position="321"/>
    </location>
</feature>
<feature type="transmembrane region" description="Helical" evidence="8">
    <location>
        <begin position="94"/>
        <end position="113"/>
    </location>
</feature>
<comment type="subcellular location">
    <subcellularLocation>
        <location evidence="1">Cell membrane</location>
        <topology evidence="1">Multi-pass membrane protein</topology>
    </subcellularLocation>
</comment>
<feature type="transmembrane region" description="Helical" evidence="8">
    <location>
        <begin position="499"/>
        <end position="517"/>
    </location>
</feature>